<dbReference type="EMBL" id="SNVJ01000002">
    <property type="protein sequence ID" value="MXP62433.1"/>
    <property type="molecule type" value="Genomic_DNA"/>
</dbReference>
<evidence type="ECO:0000313" key="2">
    <source>
        <dbReference type="EMBL" id="MXP62433.1"/>
    </source>
</evidence>
<dbReference type="Proteomes" id="UP000460715">
    <property type="component" value="Unassembled WGS sequence"/>
</dbReference>
<keyword evidence="1" id="KW-0560">Oxidoreductase</keyword>
<dbReference type="OrthoDB" id="7267715at2"/>
<protein>
    <recommendedName>
        <fullName evidence="4">TauD/TfdA-like domain-containing protein</fullName>
    </recommendedName>
</protein>
<gene>
    <name evidence="2" type="ORF">E0493_03575</name>
</gene>
<accession>A0A845B458</accession>
<evidence type="ECO:0000313" key="3">
    <source>
        <dbReference type="Proteomes" id="UP000460715"/>
    </source>
</evidence>
<dbReference type="InterPro" id="IPR042098">
    <property type="entry name" value="TauD-like_sf"/>
</dbReference>
<comment type="caution">
    <text evidence="2">The sequence shown here is derived from an EMBL/GenBank/DDBJ whole genome shotgun (WGS) entry which is preliminary data.</text>
</comment>
<reference evidence="2 3" key="1">
    <citation type="submission" date="2019-03" db="EMBL/GenBank/DDBJ databases">
        <title>Roseomonas sp. a novel Roseomonas species isolated from Sea whip Gorgonian.</title>
        <authorList>
            <person name="Li F."/>
            <person name="Pan X."/>
            <person name="Huang S."/>
            <person name="Li Z."/>
            <person name="Meng B."/>
        </authorList>
    </citation>
    <scope>NUCLEOTIDE SEQUENCE [LARGE SCALE GENOMIC DNA]</scope>
    <source>
        <strain evidence="2 3">M0104</strain>
    </source>
</reference>
<dbReference type="RefSeq" id="WP_160935538.1">
    <property type="nucleotide sequence ID" value="NZ_SNVJ01000002.1"/>
</dbReference>
<dbReference type="Gene3D" id="3.60.130.10">
    <property type="entry name" value="Clavaminate synthase-like"/>
    <property type="match status" value="1"/>
</dbReference>
<evidence type="ECO:0000256" key="1">
    <source>
        <dbReference type="ARBA" id="ARBA00023002"/>
    </source>
</evidence>
<dbReference type="SUPFAM" id="SSF51197">
    <property type="entry name" value="Clavaminate synthase-like"/>
    <property type="match status" value="1"/>
</dbReference>
<organism evidence="2 3">
    <name type="scientific">Teichococcus coralli</name>
    <dbReference type="NCBI Taxonomy" id="2545983"/>
    <lineage>
        <taxon>Bacteria</taxon>
        <taxon>Pseudomonadati</taxon>
        <taxon>Pseudomonadota</taxon>
        <taxon>Alphaproteobacteria</taxon>
        <taxon>Acetobacterales</taxon>
        <taxon>Roseomonadaceae</taxon>
        <taxon>Roseomonas</taxon>
    </lineage>
</organism>
<evidence type="ECO:0008006" key="4">
    <source>
        <dbReference type="Google" id="ProtNLM"/>
    </source>
</evidence>
<sequence>MTEATPPRRIAPQTGPHLWSGAALSPADWMLPLGGEIRAEIEAAPGLPVPRLDPLLGQMAERLAHGPGFCLLRGLPLPEEPAAVLGRLGSRIGHPVHVAPSAGPYYTEPCDALLLLCREAGEVVLHSAAALHNQLLRADRAALEVLYRARQVGTAPALPVFAVTQGVFAARCDHAALDPAAQSALAALEEAAAAPGLALRMVLHPGDLLCVNPFLVWASSTRGLATLALVTEPSRLSEGPFAALRPAEA</sequence>
<proteinExistence type="predicted"/>
<dbReference type="GO" id="GO:0016706">
    <property type="term" value="F:2-oxoglutarate-dependent dioxygenase activity"/>
    <property type="evidence" value="ECO:0007669"/>
    <property type="project" value="UniProtKB-ARBA"/>
</dbReference>
<keyword evidence="3" id="KW-1185">Reference proteome</keyword>
<dbReference type="AlphaFoldDB" id="A0A845B458"/>
<name>A0A845B458_9PROT</name>